<sequence length="347" mass="40779">MNQDNQEKTLNLYPIDYPFETLHSRITAKSPKLILNPDFQRKYKWDKDGWERSSKFIESCLMRIPLPSCYFAEFEDGKHMVIDGVQRLTTIVRFFNDEFALEGLSSFEELEGKKFSEIGQYKSELESTTIRCIILRKENPKYLIREIFSRLNQGAVELSDQEIRHAIYPGEFDNLLSELANLETVKKFGLGKDGKKVKDSLEAEELVLRYFALKGTLDNYQDRLSKYLDEYTVSKQSITLEEIEILRNEFNSTIDKCVAIFERDVFIDTTKQKRRQAIVYYDLLMYSFSDIDKEILMKNKDSIQNKFKELCKLDDFQRTLSSGLQNKSSILRRRKLWGDLLEAAINE</sequence>
<reference evidence="2 3" key="1">
    <citation type="journal article" date="2020" name="ISME J.">
        <title>Comparative genomics reveals insights into cyanobacterial evolution and habitat adaptation.</title>
        <authorList>
            <person name="Chen M.Y."/>
            <person name="Teng W.K."/>
            <person name="Zhao L."/>
            <person name="Hu C.X."/>
            <person name="Zhou Y.K."/>
            <person name="Han B.P."/>
            <person name="Song L.R."/>
            <person name="Shu W.S."/>
        </authorList>
    </citation>
    <scope>NUCLEOTIDE SEQUENCE [LARGE SCALE GENOMIC DNA]</scope>
    <source>
        <strain evidence="2 3">FACHB-252</strain>
    </source>
</reference>
<dbReference type="Proteomes" id="UP000606396">
    <property type="component" value="Unassembled WGS sequence"/>
</dbReference>
<comment type="caution">
    <text evidence="2">The sequence shown here is derived from an EMBL/GenBank/DDBJ whole genome shotgun (WGS) entry which is preliminary data.</text>
</comment>
<name>A0ABR8HGQ9_NOSPU</name>
<dbReference type="RefSeq" id="WP_190951361.1">
    <property type="nucleotide sequence ID" value="NZ_JACJTC010000018.1"/>
</dbReference>
<dbReference type="PANTHER" id="PTHR39639:SF1">
    <property type="entry name" value="DUF262 DOMAIN-CONTAINING PROTEIN"/>
    <property type="match status" value="1"/>
</dbReference>
<evidence type="ECO:0000313" key="3">
    <source>
        <dbReference type="Proteomes" id="UP000606396"/>
    </source>
</evidence>
<dbReference type="InterPro" id="IPR004919">
    <property type="entry name" value="GmrSD_N"/>
</dbReference>
<accession>A0ABR8HGQ9</accession>
<protein>
    <submittedName>
        <fullName evidence="2">DUF262 domain-containing protein</fullName>
    </submittedName>
</protein>
<gene>
    <name evidence="2" type="ORF">H6G94_24340</name>
</gene>
<dbReference type="EMBL" id="JACJTC010000018">
    <property type="protein sequence ID" value="MBD2614365.1"/>
    <property type="molecule type" value="Genomic_DNA"/>
</dbReference>
<keyword evidence="3" id="KW-1185">Reference proteome</keyword>
<feature type="domain" description="GmrSD restriction endonucleases N-terminal" evidence="1">
    <location>
        <begin position="29"/>
        <end position="168"/>
    </location>
</feature>
<dbReference type="PANTHER" id="PTHR39639">
    <property type="entry name" value="CHROMOSOME 16, WHOLE GENOME SHOTGUN SEQUENCE"/>
    <property type="match status" value="1"/>
</dbReference>
<organism evidence="2 3">
    <name type="scientific">Nostoc punctiforme FACHB-252</name>
    <dbReference type="NCBI Taxonomy" id="1357509"/>
    <lineage>
        <taxon>Bacteria</taxon>
        <taxon>Bacillati</taxon>
        <taxon>Cyanobacteriota</taxon>
        <taxon>Cyanophyceae</taxon>
        <taxon>Nostocales</taxon>
        <taxon>Nostocaceae</taxon>
        <taxon>Nostoc</taxon>
    </lineage>
</organism>
<proteinExistence type="predicted"/>
<dbReference type="Pfam" id="PF03235">
    <property type="entry name" value="GmrSD_N"/>
    <property type="match status" value="1"/>
</dbReference>
<evidence type="ECO:0000259" key="1">
    <source>
        <dbReference type="Pfam" id="PF03235"/>
    </source>
</evidence>
<evidence type="ECO:0000313" key="2">
    <source>
        <dbReference type="EMBL" id="MBD2614365.1"/>
    </source>
</evidence>